<organism evidence="1 2">
    <name type="scientific">Pseudonocardia eucalypti</name>
    <dbReference type="NCBI Taxonomy" id="648755"/>
    <lineage>
        <taxon>Bacteria</taxon>
        <taxon>Bacillati</taxon>
        <taxon>Actinomycetota</taxon>
        <taxon>Actinomycetes</taxon>
        <taxon>Pseudonocardiales</taxon>
        <taxon>Pseudonocardiaceae</taxon>
        <taxon>Pseudonocardia</taxon>
    </lineage>
</organism>
<protein>
    <submittedName>
        <fullName evidence="1">Phosphonoacetate hydrolase</fullName>
    </submittedName>
</protein>
<dbReference type="PANTHER" id="PTHR10151:SF120">
    <property type="entry name" value="BIS(5'-ADENOSYL)-TRIPHOSPHATASE"/>
    <property type="match status" value="1"/>
</dbReference>
<dbReference type="PANTHER" id="PTHR10151">
    <property type="entry name" value="ECTONUCLEOTIDE PYROPHOSPHATASE/PHOSPHODIESTERASE"/>
    <property type="match status" value="1"/>
</dbReference>
<dbReference type="Gene3D" id="3.40.720.10">
    <property type="entry name" value="Alkaline Phosphatase, subunit A"/>
    <property type="match status" value="1"/>
</dbReference>
<dbReference type="SUPFAM" id="SSF53649">
    <property type="entry name" value="Alkaline phosphatase-like"/>
    <property type="match status" value="1"/>
</dbReference>
<reference evidence="2" key="1">
    <citation type="journal article" date="2019" name="Int. J. Syst. Evol. Microbiol.">
        <title>The Global Catalogue of Microorganisms (GCM) 10K type strain sequencing project: providing services to taxonomists for standard genome sequencing and annotation.</title>
        <authorList>
            <consortium name="The Broad Institute Genomics Platform"/>
            <consortium name="The Broad Institute Genome Sequencing Center for Infectious Disease"/>
            <person name="Wu L."/>
            <person name="Ma J."/>
        </authorList>
    </citation>
    <scope>NUCLEOTIDE SEQUENCE [LARGE SCALE GENOMIC DNA]</scope>
    <source>
        <strain evidence="2">JCM 18303</strain>
    </source>
</reference>
<dbReference type="InterPro" id="IPR002591">
    <property type="entry name" value="Phosphodiest/P_Trfase"/>
</dbReference>
<proteinExistence type="predicted"/>
<accession>A0ABP9QNW1</accession>
<dbReference type="Pfam" id="PF01663">
    <property type="entry name" value="Phosphodiest"/>
    <property type="match status" value="1"/>
</dbReference>
<comment type="caution">
    <text evidence="1">The sequence shown here is derived from an EMBL/GenBank/DDBJ whole genome shotgun (WGS) entry which is preliminary data.</text>
</comment>
<dbReference type="InterPro" id="IPR017850">
    <property type="entry name" value="Alkaline_phosphatase_core_sf"/>
</dbReference>
<gene>
    <name evidence="1" type="primary">phnA</name>
    <name evidence="1" type="ORF">GCM10023321_54500</name>
</gene>
<name>A0ABP9QNW1_9PSEU</name>
<sequence>MERKILVVMLDGFDPAYLEASDMPNTKRLAAEGFAKTVRGVMPSVTNVNNTGICCGVSPAEHGITGNSYFDLETREERYMDQASMVLTPTLFQRAAPHGFTSALLTAKRKTQSLLCAGADIRLAAEAPETAVGADIDWVDRLGPAPHIYSADINHWLFRAVRVVLNETPARLVYFHTTDYPMHMEPPSGELSRFHLSRWDELLGELLDEHPDLEVYLSADHGMNFKSRCYDLNTVLPARGADIFFAMSAERDPYLRHHRNFGGTAFLWLREPGDLERVADACRSLPGVAGVHDRLRAAEEFLLHPDRIGDLVVTGDIDTVFGPVDDPAGEEELPAEFRTHGGVAEAIAPLIIYNRPVDAATGREIEYNFHLTRPIGF</sequence>
<keyword evidence="1" id="KW-0378">Hydrolase</keyword>
<evidence type="ECO:0000313" key="1">
    <source>
        <dbReference type="EMBL" id="GAA5165025.1"/>
    </source>
</evidence>
<dbReference type="InterPro" id="IPR023116">
    <property type="entry name" value="Phosphonoacetate_hydro_insert"/>
</dbReference>
<dbReference type="Proteomes" id="UP001428817">
    <property type="component" value="Unassembled WGS sequence"/>
</dbReference>
<keyword evidence="2" id="KW-1185">Reference proteome</keyword>
<dbReference type="RefSeq" id="WP_185062529.1">
    <property type="nucleotide sequence ID" value="NZ_BAABJP010000030.1"/>
</dbReference>
<dbReference type="EMBL" id="BAABJP010000030">
    <property type="protein sequence ID" value="GAA5165025.1"/>
    <property type="molecule type" value="Genomic_DNA"/>
</dbReference>
<dbReference type="GO" id="GO:0016787">
    <property type="term" value="F:hydrolase activity"/>
    <property type="evidence" value="ECO:0007669"/>
    <property type="project" value="UniProtKB-KW"/>
</dbReference>
<evidence type="ECO:0000313" key="2">
    <source>
        <dbReference type="Proteomes" id="UP001428817"/>
    </source>
</evidence>
<dbReference type="Gene3D" id="3.30.1360.110">
    <property type="entry name" value="Domain 2, Phosphonoacetate Hydrolase"/>
    <property type="match status" value="1"/>
</dbReference>